<protein>
    <recommendedName>
        <fullName evidence="1">Ubiquitin-like domain-containing protein</fullName>
    </recommendedName>
</protein>
<organism evidence="2 3">
    <name type="scientific">Piloderma croceum (strain F 1598)</name>
    <dbReference type="NCBI Taxonomy" id="765440"/>
    <lineage>
        <taxon>Eukaryota</taxon>
        <taxon>Fungi</taxon>
        <taxon>Dikarya</taxon>
        <taxon>Basidiomycota</taxon>
        <taxon>Agaricomycotina</taxon>
        <taxon>Agaricomycetes</taxon>
        <taxon>Agaricomycetidae</taxon>
        <taxon>Atheliales</taxon>
        <taxon>Atheliaceae</taxon>
        <taxon>Piloderma</taxon>
    </lineage>
</organism>
<sequence length="134" mass="15218">MQIVSVTQTRCLFGTNNIRKFYGPTITNDLLLHFAMSDPSQSQIGQPRDEKPKIVFQVLFQGRSIKFQQKRATTLRRSLDEAAKQLNMERASLRFTFDGLAIRGEETPETLGMQPGDEIDAHLQQEGGCDCNWL</sequence>
<dbReference type="SUPFAM" id="SSF54236">
    <property type="entry name" value="Ubiquitin-like"/>
    <property type="match status" value="1"/>
</dbReference>
<dbReference type="Pfam" id="PF11976">
    <property type="entry name" value="Rad60-SLD"/>
    <property type="match status" value="1"/>
</dbReference>
<dbReference type="InterPro" id="IPR029071">
    <property type="entry name" value="Ubiquitin-like_domsf"/>
</dbReference>
<evidence type="ECO:0000259" key="1">
    <source>
        <dbReference type="PROSITE" id="PS50053"/>
    </source>
</evidence>
<dbReference type="STRING" id="765440.A0A0C3G7Y5"/>
<name>A0A0C3G7Y5_PILCF</name>
<evidence type="ECO:0000313" key="2">
    <source>
        <dbReference type="EMBL" id="KIM87884.1"/>
    </source>
</evidence>
<dbReference type="PROSITE" id="PS50053">
    <property type="entry name" value="UBIQUITIN_2"/>
    <property type="match status" value="1"/>
</dbReference>
<dbReference type="Proteomes" id="UP000054166">
    <property type="component" value="Unassembled WGS sequence"/>
</dbReference>
<proteinExistence type="predicted"/>
<dbReference type="InParanoid" id="A0A0C3G7Y5"/>
<accession>A0A0C3G7Y5</accession>
<dbReference type="OrthoDB" id="442921at2759"/>
<dbReference type="EMBL" id="KN832978">
    <property type="protein sequence ID" value="KIM87884.1"/>
    <property type="molecule type" value="Genomic_DNA"/>
</dbReference>
<dbReference type="AlphaFoldDB" id="A0A0C3G7Y5"/>
<dbReference type="InterPro" id="IPR000626">
    <property type="entry name" value="Ubiquitin-like_dom"/>
</dbReference>
<keyword evidence="3" id="KW-1185">Reference proteome</keyword>
<dbReference type="PANTHER" id="PTHR10562">
    <property type="entry name" value="SMALL UBIQUITIN-RELATED MODIFIER"/>
    <property type="match status" value="1"/>
</dbReference>
<gene>
    <name evidence="2" type="ORF">PILCRDRAFT_264133</name>
</gene>
<reference evidence="2 3" key="1">
    <citation type="submission" date="2014-04" db="EMBL/GenBank/DDBJ databases">
        <authorList>
            <consortium name="DOE Joint Genome Institute"/>
            <person name="Kuo A."/>
            <person name="Tarkka M."/>
            <person name="Buscot F."/>
            <person name="Kohler A."/>
            <person name="Nagy L.G."/>
            <person name="Floudas D."/>
            <person name="Copeland A."/>
            <person name="Barry K.W."/>
            <person name="Cichocki N."/>
            <person name="Veneault-Fourrey C."/>
            <person name="LaButti K."/>
            <person name="Lindquist E.A."/>
            <person name="Lipzen A."/>
            <person name="Lundell T."/>
            <person name="Morin E."/>
            <person name="Murat C."/>
            <person name="Sun H."/>
            <person name="Tunlid A."/>
            <person name="Henrissat B."/>
            <person name="Grigoriev I.V."/>
            <person name="Hibbett D.S."/>
            <person name="Martin F."/>
            <person name="Nordberg H.P."/>
            <person name="Cantor M.N."/>
            <person name="Hua S.X."/>
        </authorList>
    </citation>
    <scope>NUCLEOTIDE SEQUENCE [LARGE SCALE GENOMIC DNA]</scope>
    <source>
        <strain evidence="2 3">F 1598</strain>
    </source>
</reference>
<dbReference type="InterPro" id="IPR022617">
    <property type="entry name" value="Rad60/SUMO-like_dom"/>
</dbReference>
<dbReference type="HOGENOM" id="CLU_1896989_0_0_1"/>
<dbReference type="Gene3D" id="3.10.20.90">
    <property type="entry name" value="Phosphatidylinositol 3-kinase Catalytic Subunit, Chain A, domain 1"/>
    <property type="match status" value="1"/>
</dbReference>
<feature type="domain" description="Ubiquitin-like" evidence="1">
    <location>
        <begin position="52"/>
        <end position="128"/>
    </location>
</feature>
<dbReference type="CDD" id="cd01763">
    <property type="entry name" value="Ubl_SUMO_like"/>
    <property type="match status" value="1"/>
</dbReference>
<evidence type="ECO:0000313" key="3">
    <source>
        <dbReference type="Proteomes" id="UP000054166"/>
    </source>
</evidence>
<reference evidence="3" key="2">
    <citation type="submission" date="2015-01" db="EMBL/GenBank/DDBJ databases">
        <title>Evolutionary Origins and Diversification of the Mycorrhizal Mutualists.</title>
        <authorList>
            <consortium name="DOE Joint Genome Institute"/>
            <consortium name="Mycorrhizal Genomics Consortium"/>
            <person name="Kohler A."/>
            <person name="Kuo A."/>
            <person name="Nagy L.G."/>
            <person name="Floudas D."/>
            <person name="Copeland A."/>
            <person name="Barry K.W."/>
            <person name="Cichocki N."/>
            <person name="Veneault-Fourrey C."/>
            <person name="LaButti K."/>
            <person name="Lindquist E.A."/>
            <person name="Lipzen A."/>
            <person name="Lundell T."/>
            <person name="Morin E."/>
            <person name="Murat C."/>
            <person name="Riley R."/>
            <person name="Ohm R."/>
            <person name="Sun H."/>
            <person name="Tunlid A."/>
            <person name="Henrissat B."/>
            <person name="Grigoriev I.V."/>
            <person name="Hibbett D.S."/>
            <person name="Martin F."/>
        </authorList>
    </citation>
    <scope>NUCLEOTIDE SEQUENCE [LARGE SCALE GENOMIC DNA]</scope>
    <source>
        <strain evidence="3">F 1598</strain>
    </source>
</reference>